<gene>
    <name evidence="1" type="ORF">ILEXP_LOCUS17919</name>
</gene>
<proteinExistence type="predicted"/>
<comment type="caution">
    <text evidence="1">The sequence shown here is derived from an EMBL/GenBank/DDBJ whole genome shotgun (WGS) entry which is preliminary data.</text>
</comment>
<protein>
    <submittedName>
        <fullName evidence="1">Uncharacterized protein</fullName>
    </submittedName>
</protein>
<dbReference type="AlphaFoldDB" id="A0ABC8RXX3"/>
<reference evidence="1 2" key="1">
    <citation type="submission" date="2024-02" db="EMBL/GenBank/DDBJ databases">
        <authorList>
            <person name="Vignale AGUSTIN F."/>
            <person name="Sosa J E."/>
            <person name="Modenutti C."/>
        </authorList>
    </citation>
    <scope>NUCLEOTIDE SEQUENCE [LARGE SCALE GENOMIC DNA]</scope>
</reference>
<organism evidence="1 2">
    <name type="scientific">Ilex paraguariensis</name>
    <name type="common">yerba mate</name>
    <dbReference type="NCBI Taxonomy" id="185542"/>
    <lineage>
        <taxon>Eukaryota</taxon>
        <taxon>Viridiplantae</taxon>
        <taxon>Streptophyta</taxon>
        <taxon>Embryophyta</taxon>
        <taxon>Tracheophyta</taxon>
        <taxon>Spermatophyta</taxon>
        <taxon>Magnoliopsida</taxon>
        <taxon>eudicotyledons</taxon>
        <taxon>Gunneridae</taxon>
        <taxon>Pentapetalae</taxon>
        <taxon>asterids</taxon>
        <taxon>campanulids</taxon>
        <taxon>Aquifoliales</taxon>
        <taxon>Aquifoliaceae</taxon>
        <taxon>Ilex</taxon>
    </lineage>
</organism>
<sequence length="107" mass="12002">MRFLDNKKDLELKLATSKSYALELSSHVEKVVEDNEALSLKVYKLSSALKKKVFKLSDVLEKKESEIVEAIKAATNAVVKEFKDFLTLGKRCLSIIIAVLTNFGLEP</sequence>
<dbReference type="EMBL" id="CAUOFW020001947">
    <property type="protein sequence ID" value="CAK9149834.1"/>
    <property type="molecule type" value="Genomic_DNA"/>
</dbReference>
<name>A0ABC8RXX3_9AQUA</name>
<evidence type="ECO:0000313" key="1">
    <source>
        <dbReference type="EMBL" id="CAK9149834.1"/>
    </source>
</evidence>
<accession>A0ABC8RXX3</accession>
<evidence type="ECO:0000313" key="2">
    <source>
        <dbReference type="Proteomes" id="UP001642360"/>
    </source>
</evidence>
<dbReference type="Proteomes" id="UP001642360">
    <property type="component" value="Unassembled WGS sequence"/>
</dbReference>
<keyword evidence="2" id="KW-1185">Reference proteome</keyword>